<organism evidence="1 2">
    <name type="scientific">Morchella conica CCBAS932</name>
    <dbReference type="NCBI Taxonomy" id="1392247"/>
    <lineage>
        <taxon>Eukaryota</taxon>
        <taxon>Fungi</taxon>
        <taxon>Dikarya</taxon>
        <taxon>Ascomycota</taxon>
        <taxon>Pezizomycotina</taxon>
        <taxon>Pezizomycetes</taxon>
        <taxon>Pezizales</taxon>
        <taxon>Morchellaceae</taxon>
        <taxon>Morchella</taxon>
    </lineage>
</organism>
<evidence type="ECO:0000313" key="2">
    <source>
        <dbReference type="Proteomes" id="UP000277580"/>
    </source>
</evidence>
<name>A0A3N4KG38_9PEZI</name>
<dbReference type="EMBL" id="ML119163">
    <property type="protein sequence ID" value="RPB08438.1"/>
    <property type="molecule type" value="Genomic_DNA"/>
</dbReference>
<dbReference type="InParanoid" id="A0A3N4KG38"/>
<reference evidence="1 2" key="1">
    <citation type="journal article" date="2018" name="Nat. Ecol. Evol.">
        <title>Pezizomycetes genomes reveal the molecular basis of ectomycorrhizal truffle lifestyle.</title>
        <authorList>
            <person name="Murat C."/>
            <person name="Payen T."/>
            <person name="Noel B."/>
            <person name="Kuo A."/>
            <person name="Morin E."/>
            <person name="Chen J."/>
            <person name="Kohler A."/>
            <person name="Krizsan K."/>
            <person name="Balestrini R."/>
            <person name="Da Silva C."/>
            <person name="Montanini B."/>
            <person name="Hainaut M."/>
            <person name="Levati E."/>
            <person name="Barry K.W."/>
            <person name="Belfiori B."/>
            <person name="Cichocki N."/>
            <person name="Clum A."/>
            <person name="Dockter R.B."/>
            <person name="Fauchery L."/>
            <person name="Guy J."/>
            <person name="Iotti M."/>
            <person name="Le Tacon F."/>
            <person name="Lindquist E.A."/>
            <person name="Lipzen A."/>
            <person name="Malagnac F."/>
            <person name="Mello A."/>
            <person name="Molinier V."/>
            <person name="Miyauchi S."/>
            <person name="Poulain J."/>
            <person name="Riccioni C."/>
            <person name="Rubini A."/>
            <person name="Sitrit Y."/>
            <person name="Splivallo R."/>
            <person name="Traeger S."/>
            <person name="Wang M."/>
            <person name="Zifcakova L."/>
            <person name="Wipf D."/>
            <person name="Zambonelli A."/>
            <person name="Paolocci F."/>
            <person name="Nowrousian M."/>
            <person name="Ottonello S."/>
            <person name="Baldrian P."/>
            <person name="Spatafora J.W."/>
            <person name="Henrissat B."/>
            <person name="Nagy L.G."/>
            <person name="Aury J.M."/>
            <person name="Wincker P."/>
            <person name="Grigoriev I.V."/>
            <person name="Bonfante P."/>
            <person name="Martin F.M."/>
        </authorList>
    </citation>
    <scope>NUCLEOTIDE SEQUENCE [LARGE SCALE GENOMIC DNA]</scope>
    <source>
        <strain evidence="1 2">CCBAS932</strain>
    </source>
</reference>
<protein>
    <submittedName>
        <fullName evidence="1">Uncharacterized protein</fullName>
    </submittedName>
</protein>
<accession>A0A3N4KG38</accession>
<evidence type="ECO:0000313" key="1">
    <source>
        <dbReference type="EMBL" id="RPB08438.1"/>
    </source>
</evidence>
<dbReference type="Proteomes" id="UP000277580">
    <property type="component" value="Unassembled WGS sequence"/>
</dbReference>
<sequence>MDMSKYILEITLYQAIGPGLFPLSETLREIGRTFLFSCESGVGLERIDDLDRVKRGGYLHHSCAGIFITECRLPSNPGEICFFISPGHPKEPCCSRGLDDGYKNWRALAFEEGADDKPECLKLDHIGPSSYLIYNFRATNVSSWAKLFAQTAHVLHPTDETRENPVAVLLGSPEVLWGLVALGVGDDIDNLGAYVTFGERGIKLAWRPGSQPDSLYSTITQD</sequence>
<dbReference type="AlphaFoldDB" id="A0A3N4KG38"/>
<proteinExistence type="predicted"/>
<keyword evidence="2" id="KW-1185">Reference proteome</keyword>
<gene>
    <name evidence="1" type="ORF">P167DRAFT_578263</name>
</gene>
<dbReference type="OrthoDB" id="10296645at2759"/>